<feature type="compositionally biased region" description="Basic and acidic residues" evidence="1">
    <location>
        <begin position="185"/>
        <end position="207"/>
    </location>
</feature>
<reference evidence="2" key="1">
    <citation type="submission" date="2020-02" db="EMBL/GenBank/DDBJ databases">
        <authorList>
            <person name="Meier V. D."/>
        </authorList>
    </citation>
    <scope>NUCLEOTIDE SEQUENCE</scope>
    <source>
        <strain evidence="2">AVDCRST_MAG79</strain>
    </source>
</reference>
<organism evidence="2">
    <name type="scientific">uncultured Thermoleophilia bacterium</name>
    <dbReference type="NCBI Taxonomy" id="1497501"/>
    <lineage>
        <taxon>Bacteria</taxon>
        <taxon>Bacillati</taxon>
        <taxon>Actinomycetota</taxon>
        <taxon>Thermoleophilia</taxon>
        <taxon>environmental samples</taxon>
    </lineage>
</organism>
<feature type="non-terminal residue" evidence="2">
    <location>
        <position position="289"/>
    </location>
</feature>
<feature type="compositionally biased region" description="Low complexity" evidence="1">
    <location>
        <begin position="163"/>
        <end position="174"/>
    </location>
</feature>
<evidence type="ECO:0000256" key="1">
    <source>
        <dbReference type="SAM" id="MobiDB-lite"/>
    </source>
</evidence>
<evidence type="ECO:0000313" key="2">
    <source>
        <dbReference type="EMBL" id="CAA9537224.1"/>
    </source>
</evidence>
<feature type="compositionally biased region" description="Basic residues" evidence="1">
    <location>
        <begin position="124"/>
        <end position="141"/>
    </location>
</feature>
<dbReference type="EMBL" id="CADCWC010000229">
    <property type="protein sequence ID" value="CAA9537224.1"/>
    <property type="molecule type" value="Genomic_DNA"/>
</dbReference>
<feature type="compositionally biased region" description="Basic residues" evidence="1">
    <location>
        <begin position="26"/>
        <end position="36"/>
    </location>
</feature>
<name>A0A6J4U3L6_9ACTN</name>
<feature type="region of interest" description="Disordered" evidence="1">
    <location>
        <begin position="1"/>
        <end position="289"/>
    </location>
</feature>
<accession>A0A6J4U3L6</accession>
<feature type="compositionally biased region" description="Basic and acidic residues" evidence="1">
    <location>
        <begin position="109"/>
        <end position="123"/>
    </location>
</feature>
<gene>
    <name evidence="2" type="ORF">AVDCRST_MAG79-1491</name>
</gene>
<dbReference type="AlphaFoldDB" id="A0A6J4U3L6"/>
<feature type="compositionally biased region" description="Low complexity" evidence="1">
    <location>
        <begin position="247"/>
        <end position="258"/>
    </location>
</feature>
<feature type="compositionally biased region" description="Basic and acidic residues" evidence="1">
    <location>
        <begin position="142"/>
        <end position="162"/>
    </location>
</feature>
<feature type="compositionally biased region" description="Low complexity" evidence="1">
    <location>
        <begin position="224"/>
        <end position="239"/>
    </location>
</feature>
<protein>
    <submittedName>
        <fullName evidence="2">Peptidase M48, Ste24p</fullName>
    </submittedName>
</protein>
<feature type="compositionally biased region" description="Basic and acidic residues" evidence="1">
    <location>
        <begin position="41"/>
        <end position="67"/>
    </location>
</feature>
<feature type="compositionally biased region" description="Basic residues" evidence="1">
    <location>
        <begin position="68"/>
        <end position="77"/>
    </location>
</feature>
<proteinExistence type="predicted"/>
<sequence length="289" mass="32067">EHDHRDPIPDPGSHLPAPRRPDRPLRLRRRPARRLVVRAPVRRDRGRLERRHVLEERQARPSHEPRPAARRGRRSGALRHGAPPGDARGRPDAAALRHPAGAAERLRHRPEPGARGDRRDGRHPPPHARLPARGRPRPRVRAHQEPRHPGPDGRRHDRRRDLGAGPVPAVLLPVRRLRRGGLGPARDDRRARGRDPRPDRRDADPDGRLPPAGVPRRRHRRAVPRVAAAARGRAGVARAGRPDAADARLAGGRAALHRQPAERAGPVGPLRDAPADPGARRPPARVGRL</sequence>
<feature type="non-terminal residue" evidence="2">
    <location>
        <position position="1"/>
    </location>
</feature>